<protein>
    <submittedName>
        <fullName evidence="1">Uncharacterized protein</fullName>
    </submittedName>
</protein>
<accession>A0A0A1U173</accession>
<dbReference type="AlphaFoldDB" id="A0A0A1U173"/>
<name>A0A0A1U173_ENTIV</name>
<dbReference type="OrthoDB" id="26306at2759"/>
<dbReference type="Proteomes" id="UP000014680">
    <property type="component" value="Unassembled WGS sequence"/>
</dbReference>
<dbReference type="EMBL" id="KB206788">
    <property type="protein sequence ID" value="ELP87760.1"/>
    <property type="molecule type" value="Genomic_DNA"/>
</dbReference>
<proteinExistence type="predicted"/>
<gene>
    <name evidence="1" type="ORF">EIN_411130</name>
</gene>
<dbReference type="KEGG" id="eiv:EIN_411130"/>
<evidence type="ECO:0000313" key="1">
    <source>
        <dbReference type="EMBL" id="ELP87760.1"/>
    </source>
</evidence>
<sequence>MKVTVLHPHTGGVHVWEHMRTNWMKYGKVPLNLSVCRTFSLSTLQNSDVVVIGDVAGAPYQFTPEEISVIQQYATLGTKKHLLATYAAFYHQEGPQHRLHVYDNRALAPLFGIPADTQLTTRRLEESITYDTVPTKILWDEIPNPFLSYGYSSSQVPFTQQKWIDGEKTVVPLLPTASVVAKSRDGVCVIVKNITETFSSLFVSSMPEYESLVGQNIDCQFLYNAFLFLVRQNVDISLTHLCIGALKPETDLFVLPKTLVEMVATQNPERKTEEFSLSNP</sequence>
<keyword evidence="2" id="KW-1185">Reference proteome</keyword>
<organism evidence="1 2">
    <name type="scientific">Entamoeba invadens IP1</name>
    <dbReference type="NCBI Taxonomy" id="370355"/>
    <lineage>
        <taxon>Eukaryota</taxon>
        <taxon>Amoebozoa</taxon>
        <taxon>Evosea</taxon>
        <taxon>Archamoebae</taxon>
        <taxon>Mastigamoebida</taxon>
        <taxon>Entamoebidae</taxon>
        <taxon>Entamoeba</taxon>
    </lineage>
</organism>
<reference evidence="1 2" key="1">
    <citation type="submission" date="2012-10" db="EMBL/GenBank/DDBJ databases">
        <authorList>
            <person name="Zafar N."/>
            <person name="Inman J."/>
            <person name="Hall N."/>
            <person name="Lorenzi H."/>
            <person name="Caler E."/>
        </authorList>
    </citation>
    <scope>NUCLEOTIDE SEQUENCE [LARGE SCALE GENOMIC DNA]</scope>
    <source>
        <strain evidence="1 2">IP1</strain>
    </source>
</reference>
<dbReference type="OMA" id="EITYMSS"/>
<dbReference type="GeneID" id="14886772"/>
<dbReference type="RefSeq" id="XP_004254531.1">
    <property type="nucleotide sequence ID" value="XM_004254483.1"/>
</dbReference>
<evidence type="ECO:0000313" key="2">
    <source>
        <dbReference type="Proteomes" id="UP000014680"/>
    </source>
</evidence>
<dbReference type="VEuPathDB" id="AmoebaDB:EIN_411130"/>